<keyword evidence="1" id="KW-0732">Signal</keyword>
<evidence type="ECO:0000313" key="3">
    <source>
        <dbReference type="Proteomes" id="UP000346198"/>
    </source>
</evidence>
<evidence type="ECO:0008006" key="4">
    <source>
        <dbReference type="Google" id="ProtNLM"/>
    </source>
</evidence>
<dbReference type="RefSeq" id="WP_136063599.1">
    <property type="nucleotide sequence ID" value="NZ_CAAHFH010000002.1"/>
</dbReference>
<accession>A0A6C2UPH0</accession>
<reference evidence="2 3" key="1">
    <citation type="submission" date="2019-04" db="EMBL/GenBank/DDBJ databases">
        <authorList>
            <person name="Van Vliet M D."/>
        </authorList>
    </citation>
    <scope>NUCLEOTIDE SEQUENCE [LARGE SCALE GENOMIC DNA]</scope>
    <source>
        <strain evidence="2 3">F21</strain>
    </source>
</reference>
<sequence>MNELLDPIMKSPRPSIAALLATLGAFFCASVSMAEEDSTKPHMDALYEGKYATGAHAALHQEPASANQPAVGLAALWESKYVSEGRNNLDDGGIFSFEGIVEWKGIAAGAWFAAGDEEDYQEVNVFIEYCVSAGPLDVRAGYARLEFLEDHEHDNEYAAGVALNVIPFVVPALDYVYSTEAEGGFLELTLSSEVALFGERFMLEPYVLQAFDFGYATDGHDGANNFQVGIAGSLALMDGLNLVGSLSHSWAQKDVDRECLGDLSWGAIGLAAAF</sequence>
<dbReference type="AlphaFoldDB" id="A0A6C2UPH0"/>
<feature type="chain" id="PRO_5025462149" description="Copper resistance protein B" evidence="1">
    <location>
        <begin position="35"/>
        <end position="274"/>
    </location>
</feature>
<dbReference type="Proteomes" id="UP000346198">
    <property type="component" value="Unassembled WGS sequence"/>
</dbReference>
<keyword evidence="3" id="KW-1185">Reference proteome</keyword>
<organism evidence="2 3">
    <name type="scientific">Pontiella sulfatireligans</name>
    <dbReference type="NCBI Taxonomy" id="2750658"/>
    <lineage>
        <taxon>Bacteria</taxon>
        <taxon>Pseudomonadati</taxon>
        <taxon>Kiritimatiellota</taxon>
        <taxon>Kiritimatiellia</taxon>
        <taxon>Kiritimatiellales</taxon>
        <taxon>Pontiellaceae</taxon>
        <taxon>Pontiella</taxon>
    </lineage>
</organism>
<feature type="signal peptide" evidence="1">
    <location>
        <begin position="1"/>
        <end position="34"/>
    </location>
</feature>
<dbReference type="EMBL" id="CAAHFH010000002">
    <property type="protein sequence ID" value="VGO22200.1"/>
    <property type="molecule type" value="Genomic_DNA"/>
</dbReference>
<protein>
    <recommendedName>
        <fullName evidence="4">Copper resistance protein B</fullName>
    </recommendedName>
</protein>
<gene>
    <name evidence="2" type="ORF">SCARR_04282</name>
</gene>
<name>A0A6C2UPH0_9BACT</name>
<evidence type="ECO:0000256" key="1">
    <source>
        <dbReference type="SAM" id="SignalP"/>
    </source>
</evidence>
<proteinExistence type="predicted"/>
<evidence type="ECO:0000313" key="2">
    <source>
        <dbReference type="EMBL" id="VGO22200.1"/>
    </source>
</evidence>